<comment type="caution">
    <text evidence="1">The sequence shown here is derived from an EMBL/GenBank/DDBJ whole genome shotgun (WGS) entry which is preliminary data.</text>
</comment>
<name>A0AAV4B775_9GAST</name>
<accession>A0AAV4B775</accession>
<gene>
    <name evidence="1" type="ORF">PoB_004571600</name>
</gene>
<organism evidence="1 2">
    <name type="scientific">Plakobranchus ocellatus</name>
    <dbReference type="NCBI Taxonomy" id="259542"/>
    <lineage>
        <taxon>Eukaryota</taxon>
        <taxon>Metazoa</taxon>
        <taxon>Spiralia</taxon>
        <taxon>Lophotrochozoa</taxon>
        <taxon>Mollusca</taxon>
        <taxon>Gastropoda</taxon>
        <taxon>Heterobranchia</taxon>
        <taxon>Euthyneura</taxon>
        <taxon>Panpulmonata</taxon>
        <taxon>Sacoglossa</taxon>
        <taxon>Placobranchoidea</taxon>
        <taxon>Plakobranchidae</taxon>
        <taxon>Plakobranchus</taxon>
    </lineage>
</organism>
<sequence>MSNSQHEIGNLKHFRICTQDVQISTRSRQFDKTSECAHKRSNSQHEIGILKDFRMRRQDVQLSTRGKQFGKTFEYAHKRSNSKHGIGESERLPNVHTRCPTLNTGKAVWQDFRMCTQEVQLSTRDRKFRKTSECAQKMSNSPHGKGNLARLPTMHTRGATLNTG</sequence>
<evidence type="ECO:0000313" key="2">
    <source>
        <dbReference type="Proteomes" id="UP000735302"/>
    </source>
</evidence>
<dbReference type="Proteomes" id="UP000735302">
    <property type="component" value="Unassembled WGS sequence"/>
</dbReference>
<dbReference type="EMBL" id="BLXT01005057">
    <property type="protein sequence ID" value="GFO19211.1"/>
    <property type="molecule type" value="Genomic_DNA"/>
</dbReference>
<dbReference type="AlphaFoldDB" id="A0AAV4B775"/>
<evidence type="ECO:0000313" key="1">
    <source>
        <dbReference type="EMBL" id="GFO19211.1"/>
    </source>
</evidence>
<protein>
    <submittedName>
        <fullName evidence="1">Uncharacterized protein</fullName>
    </submittedName>
</protein>
<reference evidence="1 2" key="1">
    <citation type="journal article" date="2021" name="Elife">
        <title>Chloroplast acquisition without the gene transfer in kleptoplastic sea slugs, Plakobranchus ocellatus.</title>
        <authorList>
            <person name="Maeda T."/>
            <person name="Takahashi S."/>
            <person name="Yoshida T."/>
            <person name="Shimamura S."/>
            <person name="Takaki Y."/>
            <person name="Nagai Y."/>
            <person name="Toyoda A."/>
            <person name="Suzuki Y."/>
            <person name="Arimoto A."/>
            <person name="Ishii H."/>
            <person name="Satoh N."/>
            <person name="Nishiyama T."/>
            <person name="Hasebe M."/>
            <person name="Maruyama T."/>
            <person name="Minagawa J."/>
            <person name="Obokata J."/>
            <person name="Shigenobu S."/>
        </authorList>
    </citation>
    <scope>NUCLEOTIDE SEQUENCE [LARGE SCALE GENOMIC DNA]</scope>
</reference>
<proteinExistence type="predicted"/>
<keyword evidence="2" id="KW-1185">Reference proteome</keyword>